<evidence type="ECO:0000313" key="2">
    <source>
        <dbReference type="EMBL" id="KAH0433325.1"/>
    </source>
</evidence>
<feature type="domain" description="Programmed cell death protein 2 C-terminal" evidence="1">
    <location>
        <begin position="263"/>
        <end position="377"/>
    </location>
</feature>
<name>A0AAV7FI82_DENCH</name>
<sequence length="378" mass="42398">MTGVVLGMPGQWAENFLEKADHYTTKIGGLPDWPIPDMFIETDLTKCVLCGERLCLFAQVYAPIKMPKSNIEERVIYVFGCLTSKCGSSPKCWRALRIQKCTSEKLLNDIFQDSIPSKICNGDEKNLGSVNYISVEEDLVSDNGESIEEEYDDLDFGELARELSEAFSQASHSKKQKGSSILEATTKSVQSRPTLNDINSGIPAVPCFYIYPQEDQSFGEVTALCANYAALSVKQEDDSSNDQKEEEVWEGEGYEYDKALGADRTFLKFKKRMDAYPEQCFRYSYGRKPLLAKIDLAEPNPCNLCGSPRQFEMQMMPPLLYFLHEAVDGSSACLLEKWNWMTLLVYTCSSNCCSSSCTEQLSNCGWAVAEEAIVIQDD</sequence>
<dbReference type="EMBL" id="JAGFBR010000818">
    <property type="protein sequence ID" value="KAH0433325.1"/>
    <property type="molecule type" value="Genomic_DNA"/>
</dbReference>
<dbReference type="PANTHER" id="PTHR47762:SF2">
    <property type="entry name" value="OS04G0640800 PROTEIN"/>
    <property type="match status" value="1"/>
</dbReference>
<proteinExistence type="predicted"/>
<reference evidence="2 3" key="1">
    <citation type="journal article" date="2021" name="Hortic Res">
        <title>Chromosome-scale assembly of the Dendrobium chrysotoxum genome enhances the understanding of orchid evolution.</title>
        <authorList>
            <person name="Zhang Y."/>
            <person name="Zhang G.Q."/>
            <person name="Zhang D."/>
            <person name="Liu X.D."/>
            <person name="Xu X.Y."/>
            <person name="Sun W.H."/>
            <person name="Yu X."/>
            <person name="Zhu X."/>
            <person name="Wang Z.W."/>
            <person name="Zhao X."/>
            <person name="Zhong W.Y."/>
            <person name="Chen H."/>
            <person name="Yin W.L."/>
            <person name="Huang T."/>
            <person name="Niu S.C."/>
            <person name="Liu Z.J."/>
        </authorList>
    </citation>
    <scope>NUCLEOTIDE SEQUENCE [LARGE SCALE GENOMIC DNA]</scope>
    <source>
        <strain evidence="2">Lindl</strain>
    </source>
</reference>
<keyword evidence="3" id="KW-1185">Reference proteome</keyword>
<dbReference type="AlphaFoldDB" id="A0AAV7FI82"/>
<comment type="caution">
    <text evidence="2">The sequence shown here is derived from an EMBL/GenBank/DDBJ whole genome shotgun (WGS) entry which is preliminary data.</text>
</comment>
<dbReference type="GO" id="GO:0005737">
    <property type="term" value="C:cytoplasm"/>
    <property type="evidence" value="ECO:0007669"/>
    <property type="project" value="InterPro"/>
</dbReference>
<evidence type="ECO:0000313" key="3">
    <source>
        <dbReference type="Proteomes" id="UP000775213"/>
    </source>
</evidence>
<accession>A0AAV7FI82</accession>
<dbReference type="Pfam" id="PF04194">
    <property type="entry name" value="PDCD2_C"/>
    <property type="match status" value="1"/>
</dbReference>
<dbReference type="Proteomes" id="UP000775213">
    <property type="component" value="Unassembled WGS sequence"/>
</dbReference>
<organism evidence="2 3">
    <name type="scientific">Dendrobium chrysotoxum</name>
    <name type="common">Orchid</name>
    <dbReference type="NCBI Taxonomy" id="161865"/>
    <lineage>
        <taxon>Eukaryota</taxon>
        <taxon>Viridiplantae</taxon>
        <taxon>Streptophyta</taxon>
        <taxon>Embryophyta</taxon>
        <taxon>Tracheophyta</taxon>
        <taxon>Spermatophyta</taxon>
        <taxon>Magnoliopsida</taxon>
        <taxon>Liliopsida</taxon>
        <taxon>Asparagales</taxon>
        <taxon>Orchidaceae</taxon>
        <taxon>Epidendroideae</taxon>
        <taxon>Malaxideae</taxon>
        <taxon>Dendrobiinae</taxon>
        <taxon>Dendrobium</taxon>
    </lineage>
</organism>
<dbReference type="PANTHER" id="PTHR47762">
    <property type="entry name" value="OSJNBB0079B02.4 PROTEIN"/>
    <property type="match status" value="1"/>
</dbReference>
<protein>
    <recommendedName>
        <fullName evidence="1">Programmed cell death protein 2 C-terminal domain-containing protein</fullName>
    </recommendedName>
</protein>
<dbReference type="InterPro" id="IPR007320">
    <property type="entry name" value="PDCD2_C"/>
</dbReference>
<gene>
    <name evidence="2" type="ORF">IEQ34_027052</name>
</gene>
<evidence type="ECO:0000259" key="1">
    <source>
        <dbReference type="Pfam" id="PF04194"/>
    </source>
</evidence>